<name>A0ABP1BC24_9BRYO</name>
<reference evidence="1" key="1">
    <citation type="submission" date="2024-03" db="EMBL/GenBank/DDBJ databases">
        <authorList>
            <consortium name="ELIXIR-Norway"/>
            <consortium name="Elixir Norway"/>
        </authorList>
    </citation>
    <scope>NUCLEOTIDE SEQUENCE</scope>
</reference>
<evidence type="ECO:0000313" key="1">
    <source>
        <dbReference type="EMBL" id="CAK9872814.1"/>
    </source>
</evidence>
<dbReference type="Proteomes" id="UP001497522">
    <property type="component" value="Chromosome 3"/>
</dbReference>
<protein>
    <submittedName>
        <fullName evidence="1">Uncharacterized protein</fullName>
    </submittedName>
</protein>
<gene>
    <name evidence="1" type="ORF">CSSPJE1EN2_LOCUS15384</name>
</gene>
<evidence type="ECO:0000313" key="2">
    <source>
        <dbReference type="Proteomes" id="UP001497522"/>
    </source>
</evidence>
<dbReference type="EMBL" id="OZ023704">
    <property type="protein sequence ID" value="CAK9872814.1"/>
    <property type="molecule type" value="Genomic_DNA"/>
</dbReference>
<proteinExistence type="predicted"/>
<organism evidence="1 2">
    <name type="scientific">Sphagnum jensenii</name>
    <dbReference type="NCBI Taxonomy" id="128206"/>
    <lineage>
        <taxon>Eukaryota</taxon>
        <taxon>Viridiplantae</taxon>
        <taxon>Streptophyta</taxon>
        <taxon>Embryophyta</taxon>
        <taxon>Bryophyta</taxon>
        <taxon>Sphagnophytina</taxon>
        <taxon>Sphagnopsida</taxon>
        <taxon>Sphagnales</taxon>
        <taxon>Sphagnaceae</taxon>
        <taxon>Sphagnum</taxon>
    </lineage>
</organism>
<accession>A0ABP1BC24</accession>
<keyword evidence="2" id="KW-1185">Reference proteome</keyword>
<sequence>MRATTLVQTASRSELAVGSYELPKSRDSTWDDFGTISGLHFGSPGNLCHLDVVPAERRRVYYREYGGGILPSPGRGESYGPKCPLLVPTPKGVPECELTTCVVCFDADSCLIY</sequence>